<accession>A0A9Q8PA32</accession>
<reference evidence="2" key="2">
    <citation type="journal article" date="2022" name="Microb. Genom.">
        <title>A chromosome-scale genome assembly of the tomato pathogen Cladosporium fulvum reveals a compartmentalized genome architecture and the presence of a dispensable chromosome.</title>
        <authorList>
            <person name="Zaccaron A.Z."/>
            <person name="Chen L.H."/>
            <person name="Samaras A."/>
            <person name="Stergiopoulos I."/>
        </authorList>
    </citation>
    <scope>NUCLEOTIDE SEQUENCE</scope>
    <source>
        <strain evidence="2">Race5_Kim</strain>
    </source>
</reference>
<evidence type="ECO:0000313" key="2">
    <source>
        <dbReference type="EMBL" id="UJO18689.1"/>
    </source>
</evidence>
<dbReference type="OMA" id="ICAKNRM"/>
<feature type="region of interest" description="Disordered" evidence="1">
    <location>
        <begin position="99"/>
        <end position="151"/>
    </location>
</feature>
<evidence type="ECO:0000313" key="3">
    <source>
        <dbReference type="Proteomes" id="UP000756132"/>
    </source>
</evidence>
<proteinExistence type="predicted"/>
<dbReference type="AlphaFoldDB" id="A0A9Q8PA32"/>
<dbReference type="RefSeq" id="XP_047763055.1">
    <property type="nucleotide sequence ID" value="XM_047906568.1"/>
</dbReference>
<keyword evidence="3" id="KW-1185">Reference proteome</keyword>
<reference evidence="2" key="1">
    <citation type="submission" date="2021-12" db="EMBL/GenBank/DDBJ databases">
        <authorList>
            <person name="Zaccaron A."/>
            <person name="Stergiopoulos I."/>
        </authorList>
    </citation>
    <scope>NUCLEOTIDE SEQUENCE</scope>
    <source>
        <strain evidence="2">Race5_Kim</strain>
    </source>
</reference>
<dbReference type="KEGG" id="ffu:CLAFUR5_07420"/>
<dbReference type="EMBL" id="CP090168">
    <property type="protein sequence ID" value="UJO18689.1"/>
    <property type="molecule type" value="Genomic_DNA"/>
</dbReference>
<feature type="region of interest" description="Disordered" evidence="1">
    <location>
        <begin position="171"/>
        <end position="204"/>
    </location>
</feature>
<dbReference type="OrthoDB" id="5339332at2759"/>
<name>A0A9Q8PA32_PASFU</name>
<sequence length="220" mass="23747">MAQQPVLVRAYTDSRPSTALAPVPRTAARTQALPPISSFAFDDIFRSVDSPELQNAIQGIAEICAKNRMSLADEYASHLPPLGEITATNSRNMRSHVIRPSGGIRRALTSVPEGSSGSSEGSRKSKKKASLFSFGKQQPQESKPMRRIRIGSMGRMVPVGTTTAMAAHLDLSQQDHTRKSSQTTITPETAARPASRPRSLSAAQTSLQRLLGIERNVQNG</sequence>
<organism evidence="2 3">
    <name type="scientific">Passalora fulva</name>
    <name type="common">Tomato leaf mold</name>
    <name type="synonym">Cladosporium fulvum</name>
    <dbReference type="NCBI Taxonomy" id="5499"/>
    <lineage>
        <taxon>Eukaryota</taxon>
        <taxon>Fungi</taxon>
        <taxon>Dikarya</taxon>
        <taxon>Ascomycota</taxon>
        <taxon>Pezizomycotina</taxon>
        <taxon>Dothideomycetes</taxon>
        <taxon>Dothideomycetidae</taxon>
        <taxon>Mycosphaerellales</taxon>
        <taxon>Mycosphaerellaceae</taxon>
        <taxon>Fulvia</taxon>
    </lineage>
</organism>
<protein>
    <submittedName>
        <fullName evidence="2">Uncharacterized protein</fullName>
    </submittedName>
</protein>
<evidence type="ECO:0000256" key="1">
    <source>
        <dbReference type="SAM" id="MobiDB-lite"/>
    </source>
</evidence>
<gene>
    <name evidence="2" type="ORF">CLAFUR5_07420</name>
</gene>
<dbReference type="Proteomes" id="UP000756132">
    <property type="component" value="Chromosome 6"/>
</dbReference>
<dbReference type="GeneID" id="71987298"/>